<sequence>MNAPRRRLHGFVAVLGSCGLLLTACAAGDLRQTPAGALAAAPAVGAAGAVPAELARYYGQKPGWKACAGVPSFQCADIEVPLDYDHPEGGDITLAAIRQKATGSGAARVGSLQMNPGGPGSSAIAYLLGNADSFSPAVRAAYDLVAVDPRGVGASTLVNCATGTPAAAPDPGARRADIGASAAAYAEVAAECRRHAGRLLPHVSTLDAARDMDVIRAVLGDKQLHYLGFSYGTYLGATYAELFPSHVGRMVLDGAVDPALDGYDFTIGQARGYEVAWKSFAADCATRPDCPVGHSVQEADRILNTLVATLNRTPLRQGKDITVTGDSVLGAVVLGLRSPAWEALRAALAQLRAGDTTAVQALLGVDEESDPGDQSYYAVSCLSSTLGTWSTVAQAQAALPDFRRAAPQFGAYYAGTLPMCTQWPVRPDQSAHPITAAGAAPILVVGTLRDPATPYPWAQALAGQLSSGRLLTWDGDGHTAYHQGSTCVESAVDDYLTQGQLPPSGTVCV</sequence>
<gene>
    <name evidence="6" type="ORF">SAMN05216252_104356</name>
</gene>
<dbReference type="AlphaFoldDB" id="A0A239D2U7"/>
<evidence type="ECO:0000256" key="3">
    <source>
        <dbReference type="ARBA" id="ARBA00022801"/>
    </source>
</evidence>
<keyword evidence="2 4" id="KW-0732">Signal</keyword>
<dbReference type="Proteomes" id="UP000198280">
    <property type="component" value="Unassembled WGS sequence"/>
</dbReference>
<dbReference type="PANTHER" id="PTHR43248:SF29">
    <property type="entry name" value="TRIPEPTIDYL AMINOPEPTIDASE"/>
    <property type="match status" value="1"/>
</dbReference>
<comment type="similarity">
    <text evidence="1">Belongs to the peptidase S33 family.</text>
</comment>
<protein>
    <submittedName>
        <fullName evidence="6">Alpha/beta hydrolase fold</fullName>
    </submittedName>
</protein>
<dbReference type="SUPFAM" id="SSF53474">
    <property type="entry name" value="alpha/beta-Hydrolases"/>
    <property type="match status" value="1"/>
</dbReference>
<organism evidence="6 7">
    <name type="scientific">Actinacidiphila glaucinigra</name>
    <dbReference type="NCBI Taxonomy" id="235986"/>
    <lineage>
        <taxon>Bacteria</taxon>
        <taxon>Bacillati</taxon>
        <taxon>Actinomycetota</taxon>
        <taxon>Actinomycetes</taxon>
        <taxon>Kitasatosporales</taxon>
        <taxon>Streptomycetaceae</taxon>
        <taxon>Actinacidiphila</taxon>
    </lineage>
</organism>
<evidence type="ECO:0000313" key="7">
    <source>
        <dbReference type="Proteomes" id="UP000198280"/>
    </source>
</evidence>
<dbReference type="PANTHER" id="PTHR43248">
    <property type="entry name" value="2-SUCCINYL-6-HYDROXY-2,4-CYCLOHEXADIENE-1-CARBOXYLATE SYNTHASE"/>
    <property type="match status" value="1"/>
</dbReference>
<evidence type="ECO:0000259" key="5">
    <source>
        <dbReference type="Pfam" id="PF08386"/>
    </source>
</evidence>
<dbReference type="EMBL" id="FZOF01000004">
    <property type="protein sequence ID" value="SNS26627.1"/>
    <property type="molecule type" value="Genomic_DNA"/>
</dbReference>
<dbReference type="OrthoDB" id="4498590at2"/>
<dbReference type="Pfam" id="PF08386">
    <property type="entry name" value="Abhydrolase_4"/>
    <property type="match status" value="1"/>
</dbReference>
<proteinExistence type="inferred from homology"/>
<name>A0A239D2U7_9ACTN</name>
<feature type="signal peptide" evidence="4">
    <location>
        <begin position="1"/>
        <end position="26"/>
    </location>
</feature>
<reference evidence="6 7" key="1">
    <citation type="submission" date="2017-06" db="EMBL/GenBank/DDBJ databases">
        <authorList>
            <person name="Kim H.J."/>
            <person name="Triplett B.A."/>
        </authorList>
    </citation>
    <scope>NUCLEOTIDE SEQUENCE [LARGE SCALE GENOMIC DNA]</scope>
    <source>
        <strain evidence="6 7">CGMCC 4.1858</strain>
    </source>
</reference>
<dbReference type="InterPro" id="IPR051601">
    <property type="entry name" value="Serine_prot/Carboxylest_S33"/>
</dbReference>
<evidence type="ECO:0000256" key="4">
    <source>
        <dbReference type="SAM" id="SignalP"/>
    </source>
</evidence>
<evidence type="ECO:0000256" key="1">
    <source>
        <dbReference type="ARBA" id="ARBA00010088"/>
    </source>
</evidence>
<dbReference type="Gene3D" id="3.40.50.1820">
    <property type="entry name" value="alpha/beta hydrolase"/>
    <property type="match status" value="1"/>
</dbReference>
<accession>A0A239D2U7</accession>
<dbReference type="PROSITE" id="PS51257">
    <property type="entry name" value="PROKAR_LIPOPROTEIN"/>
    <property type="match status" value="1"/>
</dbReference>
<keyword evidence="3 6" id="KW-0378">Hydrolase</keyword>
<dbReference type="GO" id="GO:0016787">
    <property type="term" value="F:hydrolase activity"/>
    <property type="evidence" value="ECO:0007669"/>
    <property type="project" value="UniProtKB-KW"/>
</dbReference>
<evidence type="ECO:0000256" key="2">
    <source>
        <dbReference type="ARBA" id="ARBA00022729"/>
    </source>
</evidence>
<dbReference type="RefSeq" id="WP_089223445.1">
    <property type="nucleotide sequence ID" value="NZ_FZOF01000004.1"/>
</dbReference>
<dbReference type="InterPro" id="IPR013595">
    <property type="entry name" value="Pept_S33_TAP-like_C"/>
</dbReference>
<dbReference type="InterPro" id="IPR029058">
    <property type="entry name" value="AB_hydrolase_fold"/>
</dbReference>
<keyword evidence="7" id="KW-1185">Reference proteome</keyword>
<evidence type="ECO:0000313" key="6">
    <source>
        <dbReference type="EMBL" id="SNS26627.1"/>
    </source>
</evidence>
<feature type="chain" id="PRO_5012037273" evidence="4">
    <location>
        <begin position="27"/>
        <end position="509"/>
    </location>
</feature>
<feature type="domain" description="Peptidase S33 tripeptidyl aminopeptidase-like C-terminal" evidence="5">
    <location>
        <begin position="407"/>
        <end position="508"/>
    </location>
</feature>